<dbReference type="OrthoDB" id="6194699at2"/>
<evidence type="ECO:0000313" key="1">
    <source>
        <dbReference type="EMBL" id="RXZ30356.1"/>
    </source>
</evidence>
<name>A0A4Q2IR77_9SPHN</name>
<dbReference type="AlphaFoldDB" id="A0A4Q2IR77"/>
<gene>
    <name evidence="1" type="ORF">EO081_14235</name>
</gene>
<evidence type="ECO:0000313" key="2">
    <source>
        <dbReference type="Proteomes" id="UP000292347"/>
    </source>
</evidence>
<keyword evidence="2" id="KW-1185">Reference proteome</keyword>
<organism evidence="1 2">
    <name type="scientific">Sphingomonas desiccabilis</name>
    <dbReference type="NCBI Taxonomy" id="429134"/>
    <lineage>
        <taxon>Bacteria</taxon>
        <taxon>Pseudomonadati</taxon>
        <taxon>Pseudomonadota</taxon>
        <taxon>Alphaproteobacteria</taxon>
        <taxon>Sphingomonadales</taxon>
        <taxon>Sphingomonadaceae</taxon>
        <taxon>Sphingomonas</taxon>
    </lineage>
</organism>
<dbReference type="Proteomes" id="UP000292347">
    <property type="component" value="Unassembled WGS sequence"/>
</dbReference>
<reference evidence="1 2" key="1">
    <citation type="submission" date="2019-01" db="EMBL/GenBank/DDBJ databases">
        <title>Sphingomonas mucosissima sp. nov. and Sphingomonas desiccabilis sp. nov., from biological soil crusts in the Colorado Plateau, USA.</title>
        <authorList>
            <person name="Zhu D."/>
        </authorList>
    </citation>
    <scope>NUCLEOTIDE SEQUENCE [LARGE SCALE GENOMIC DNA]</scope>
    <source>
        <strain evidence="1 2">CP1D</strain>
    </source>
</reference>
<dbReference type="RefSeq" id="WP_129342782.1">
    <property type="nucleotide sequence ID" value="NZ_JACIDD010000003.1"/>
</dbReference>
<comment type="caution">
    <text evidence="1">The sequence shown here is derived from an EMBL/GenBank/DDBJ whole genome shotgun (WGS) entry which is preliminary data.</text>
</comment>
<protein>
    <submittedName>
        <fullName evidence="1">Uncharacterized protein</fullName>
    </submittedName>
</protein>
<accession>A0A4Q2IR77</accession>
<sequence length="129" mass="13830">MSDGNLSGVWLGIFNYPGDLPATSFRATLAESGGRLGGTIEEIDAVVVVGRHLTSAVDGTRDGRAVRFTKFYAPASEEYDVVEYRGTVNAEGDEITGHWHVHGAWGGSFIMTRPQAAPTEAEQSDSAER</sequence>
<dbReference type="EMBL" id="SDPT01000003">
    <property type="protein sequence ID" value="RXZ30356.1"/>
    <property type="molecule type" value="Genomic_DNA"/>
</dbReference>
<proteinExistence type="predicted"/>